<dbReference type="SUPFAM" id="SSF52151">
    <property type="entry name" value="FabD/lysophospholipase-like"/>
    <property type="match status" value="1"/>
</dbReference>
<feature type="active site" description="Proton acceptor; for dehydratase activity" evidence="5">
    <location>
        <position position="390"/>
    </location>
</feature>
<dbReference type="Gene3D" id="3.40.366.10">
    <property type="entry name" value="Malonyl-Coenzyme A Acyl Carrier Protein, domain 2"/>
    <property type="match status" value="1"/>
</dbReference>
<dbReference type="SMART" id="SM00823">
    <property type="entry name" value="PKS_PP"/>
    <property type="match status" value="1"/>
</dbReference>
<keyword evidence="3" id="KW-0808">Transferase</keyword>
<keyword evidence="11" id="KW-1185">Reference proteome</keyword>
<dbReference type="InterPro" id="IPR036291">
    <property type="entry name" value="NAD(P)-bd_dom_sf"/>
</dbReference>
<dbReference type="SMART" id="SM01294">
    <property type="entry name" value="PKS_PP_betabranch"/>
    <property type="match status" value="1"/>
</dbReference>
<dbReference type="SMART" id="SM00826">
    <property type="entry name" value="PKS_DH"/>
    <property type="match status" value="1"/>
</dbReference>
<dbReference type="GO" id="GO:0004312">
    <property type="term" value="F:fatty acid synthase activity"/>
    <property type="evidence" value="ECO:0007669"/>
    <property type="project" value="TreeGrafter"/>
</dbReference>
<dbReference type="Gene3D" id="3.10.129.110">
    <property type="entry name" value="Polyketide synthase dehydratase"/>
    <property type="match status" value="1"/>
</dbReference>
<feature type="active site" description="Proton donor; for dehydratase activity" evidence="5">
    <location>
        <position position="552"/>
    </location>
</feature>
<dbReference type="GO" id="GO:0006633">
    <property type="term" value="P:fatty acid biosynthetic process"/>
    <property type="evidence" value="ECO:0007669"/>
    <property type="project" value="InterPro"/>
</dbReference>
<dbReference type="InterPro" id="IPR020841">
    <property type="entry name" value="PKS_Beta-ketoAc_synthase_dom"/>
</dbReference>
<dbReference type="PANTHER" id="PTHR43775">
    <property type="entry name" value="FATTY ACID SYNTHASE"/>
    <property type="match status" value="1"/>
</dbReference>
<dbReference type="InterPro" id="IPR020806">
    <property type="entry name" value="PKS_PP-bd"/>
</dbReference>
<dbReference type="InterPro" id="IPR016039">
    <property type="entry name" value="Thiolase-like"/>
</dbReference>
<evidence type="ECO:0000259" key="7">
    <source>
        <dbReference type="PROSITE" id="PS50075"/>
    </source>
</evidence>
<evidence type="ECO:0000256" key="4">
    <source>
        <dbReference type="ARBA" id="ARBA00023315"/>
    </source>
</evidence>
<dbReference type="SMART" id="SM00827">
    <property type="entry name" value="PKS_AT"/>
    <property type="match status" value="1"/>
</dbReference>
<accession>A0A3A4A3F8</accession>
<dbReference type="SUPFAM" id="SSF47336">
    <property type="entry name" value="ACP-like"/>
    <property type="match status" value="1"/>
</dbReference>
<keyword evidence="4" id="KW-0012">Acyltransferase</keyword>
<dbReference type="SMART" id="SM00825">
    <property type="entry name" value="PKS_KS"/>
    <property type="match status" value="1"/>
</dbReference>
<dbReference type="Pfam" id="PF08659">
    <property type="entry name" value="KR"/>
    <property type="match status" value="1"/>
</dbReference>
<dbReference type="FunFam" id="1.10.1200.10:FF:000007">
    <property type="entry name" value="Probable polyketide synthase pks17"/>
    <property type="match status" value="1"/>
</dbReference>
<dbReference type="Gene3D" id="3.30.70.3290">
    <property type="match status" value="1"/>
</dbReference>
<dbReference type="InterPro" id="IPR020807">
    <property type="entry name" value="PKS_DH"/>
</dbReference>
<dbReference type="InterPro" id="IPR001227">
    <property type="entry name" value="Ac_transferase_dom_sf"/>
</dbReference>
<dbReference type="Pfam" id="PF00109">
    <property type="entry name" value="ketoacyl-synt"/>
    <property type="match status" value="1"/>
</dbReference>
<feature type="domain" description="PKS/mFAS DH" evidence="9">
    <location>
        <begin position="359"/>
        <end position="628"/>
    </location>
</feature>
<keyword evidence="1" id="KW-0596">Phosphopantetheine</keyword>
<feature type="domain" description="Carrier" evidence="7">
    <location>
        <begin position="1100"/>
        <end position="1175"/>
    </location>
</feature>
<dbReference type="PROSITE" id="PS00012">
    <property type="entry name" value="PHOSPHOPANTETHEINE"/>
    <property type="match status" value="1"/>
</dbReference>
<dbReference type="EMBL" id="QZEY01000044">
    <property type="protein sequence ID" value="RJL19126.1"/>
    <property type="molecule type" value="Genomic_DNA"/>
</dbReference>
<dbReference type="Proteomes" id="UP000265768">
    <property type="component" value="Unassembled WGS sequence"/>
</dbReference>
<feature type="region of interest" description="Disordered" evidence="6">
    <location>
        <begin position="1061"/>
        <end position="1086"/>
    </location>
</feature>
<feature type="region of interest" description="C-terminal hotdog fold" evidence="5">
    <location>
        <begin position="493"/>
        <end position="628"/>
    </location>
</feature>
<feature type="domain" description="Ketosynthase family 3 (KS3)" evidence="8">
    <location>
        <begin position="1194"/>
        <end position="1456"/>
    </location>
</feature>
<dbReference type="Pfam" id="PF14765">
    <property type="entry name" value="PS-DH"/>
    <property type="match status" value="1"/>
</dbReference>
<feature type="region of interest" description="N-terminal hotdog fold" evidence="5">
    <location>
        <begin position="359"/>
        <end position="479"/>
    </location>
</feature>
<reference evidence="10 11" key="1">
    <citation type="submission" date="2018-09" db="EMBL/GenBank/DDBJ databases">
        <title>YIM 75507 draft genome.</title>
        <authorList>
            <person name="Tang S."/>
            <person name="Feng Y."/>
        </authorList>
    </citation>
    <scope>NUCLEOTIDE SEQUENCE [LARGE SCALE GENOMIC DNA]</scope>
    <source>
        <strain evidence="10 11">YIM 75507</strain>
    </source>
</reference>
<dbReference type="GO" id="GO:0031177">
    <property type="term" value="F:phosphopantetheine binding"/>
    <property type="evidence" value="ECO:0007669"/>
    <property type="project" value="InterPro"/>
</dbReference>
<sequence>MFARAFDEACELLEAEFAASETGEVVGGLAGGLSLRQIIAGEPGAAGLLDQTVFAQAGLFAVETALYRLLESLGVRPDYVAGHSLGEITAAHVAGVLDLADACRLVAARGRLMQALPAGGAMAAIGCGEAEIASVLAGHEQVAIAAINAPGAVVVSGAADQVDQILTWAGERGHRTRRLRVSHAFHSPLMRPMLDDFAKVAETITFREPSIPLVSNVTGRLAGSEITEPGYWVDHVRQPVRFADAVTSLREHEVGCFIEAGPDAQLAPMIEQTLTTGPEAEAASVVALLRRDQDETARFAAGLGRAWTGGTAVDWVAWPVGEATRHLELPTYPFQHRRYWLRPAPTGDPAALGQAPADHPILGAVVEQPDGGVLLTGRLTTGAHPWLADHAINGTPILPGTAFVELALRAGDQVGCPSVEELTLEAPLELPDRGQVTIRVVAGRAGEGGRRPVEIHSAAEDGGWLRHATGLLSPGPLPGPAEEEFAAWPPPDAEPLDVADLYPAMAKRGYGYGPAFRGLTRAWRRGEEVFAEVALADEVEVKGYGAHPALLDAALHATDLLPGHDQDTALPFAWRGVALHAEGARAARVRLRPDGETGVRLDLADPAGRPLATVTSLAYRPAPGQWSNPRAGAYRLLHEVVWRPMDPPVSPGGVGADLVIDATGWAESADGDPLDRLRRGVSSVLARLREWLTREPGDDARLVIVTRGGLAAGGGRMDPVQAAVCGLTRAAQAEHPDRIVLVDLETGAQAAPGEVASALACGEPEVAVRGGRVWVPRLARVGASDPDVASSPSPGAVDQAGAEGAAGTSWPTDGITLVTGGTGGLGAVVARHLVAVHGVRRLLLVSRRGIDAPGAAGLRDELAGLGAEVTIAACDVADREALAGLLAAIPQDRPLRGVVHAAGVVDDGVIGSLSAERVEAVLRPKAEAAWHLHQLTRDLDLAVFVVFSSLAGVVDGAGQGNYAAANAFTDALAGLRAAAGLPALALAWGPWSGEHGMTAALTGRDLGRMRAAGHIPLTTGQGLALLDAALTTGRAHLVPARFDPAALAGRRPGLPPMLHDLAAPTPRPTATQTRAEPQAAGTGSGPAEALAALPAEQRLRHLLDLVRTEAAATLGHGSPQTIDADRPFQEFGFDSLTAVELRNRLHTATGLRLTPTLIFDHPTPRALAAHLDITLTGSAPARRRAPAPAAAPDDDPIAIVGMACRFPGQVTDPDTLWRLLAADADGITGFPTDRGWDISGLYDPEPGKLGRTYTRQGGFLHDAAYFDPAPFDIGPREATAMDPQQRLLLEASWEALERAGIDPTGLRGTQTGVFAGVMYHDWGTRPGLVPEEYAGYLGNGSLASVVSGRVAYAFGLEGPAVSVDTACSSSLVALHLAVQALRNGECDLALAGGVTVMSTPDTFTDFGLQRGLAADGRCKSFAEAADGVGWGEGVGVLVVERLSEARRRGHRVLAVV</sequence>
<dbReference type="InterPro" id="IPR055123">
    <property type="entry name" value="SpnB-like_Rossmann"/>
</dbReference>
<dbReference type="CDD" id="cd08956">
    <property type="entry name" value="KR_3_FAS_SDR_x"/>
    <property type="match status" value="1"/>
</dbReference>
<dbReference type="InterPro" id="IPR014043">
    <property type="entry name" value="Acyl_transferase_dom"/>
</dbReference>
<dbReference type="CDD" id="cd00833">
    <property type="entry name" value="PKS"/>
    <property type="match status" value="1"/>
</dbReference>
<proteinExistence type="predicted"/>
<evidence type="ECO:0000256" key="6">
    <source>
        <dbReference type="SAM" id="MobiDB-lite"/>
    </source>
</evidence>
<evidence type="ECO:0000256" key="5">
    <source>
        <dbReference type="PROSITE-ProRule" id="PRU01363"/>
    </source>
</evidence>
<dbReference type="PROSITE" id="PS50075">
    <property type="entry name" value="CARRIER"/>
    <property type="match status" value="1"/>
</dbReference>
<name>A0A3A4A3F8_9ACTN</name>
<keyword evidence="2" id="KW-0597">Phosphoprotein</keyword>
<dbReference type="InterPro" id="IPR009081">
    <property type="entry name" value="PP-bd_ACP"/>
</dbReference>
<evidence type="ECO:0000313" key="11">
    <source>
        <dbReference type="Proteomes" id="UP000265768"/>
    </source>
</evidence>
<dbReference type="SUPFAM" id="SSF53901">
    <property type="entry name" value="Thiolase-like"/>
    <property type="match status" value="1"/>
</dbReference>
<dbReference type="Gene3D" id="3.40.47.10">
    <property type="match status" value="1"/>
</dbReference>
<feature type="compositionally biased region" description="Low complexity" evidence="6">
    <location>
        <begin position="1062"/>
        <end position="1077"/>
    </location>
</feature>
<dbReference type="Pfam" id="PF00550">
    <property type="entry name" value="PP-binding"/>
    <property type="match status" value="1"/>
</dbReference>
<dbReference type="GO" id="GO:0004315">
    <property type="term" value="F:3-oxoacyl-[acyl-carrier-protein] synthase activity"/>
    <property type="evidence" value="ECO:0007669"/>
    <property type="project" value="InterPro"/>
</dbReference>
<evidence type="ECO:0000313" key="10">
    <source>
        <dbReference type="EMBL" id="RJL19126.1"/>
    </source>
</evidence>
<dbReference type="Pfam" id="PF00698">
    <property type="entry name" value="Acyl_transf_1"/>
    <property type="match status" value="1"/>
</dbReference>
<dbReference type="InterPro" id="IPR013968">
    <property type="entry name" value="PKS_KR"/>
</dbReference>
<dbReference type="InterPro" id="IPR006162">
    <property type="entry name" value="Ppantetheine_attach_site"/>
</dbReference>
<dbReference type="InterPro" id="IPR050091">
    <property type="entry name" value="PKS_NRPS_Biosynth_Enz"/>
</dbReference>
<evidence type="ECO:0000259" key="8">
    <source>
        <dbReference type="PROSITE" id="PS52004"/>
    </source>
</evidence>
<dbReference type="InterPro" id="IPR014030">
    <property type="entry name" value="Ketoacyl_synth_N"/>
</dbReference>
<dbReference type="InterPro" id="IPR049900">
    <property type="entry name" value="PKS_mFAS_DH"/>
</dbReference>
<dbReference type="PROSITE" id="PS52019">
    <property type="entry name" value="PKS_MFAS_DH"/>
    <property type="match status" value="1"/>
</dbReference>
<evidence type="ECO:0000256" key="3">
    <source>
        <dbReference type="ARBA" id="ARBA00022679"/>
    </source>
</evidence>
<organism evidence="10 11">
    <name type="scientific">Bailinhaonella thermotolerans</name>
    <dbReference type="NCBI Taxonomy" id="1070861"/>
    <lineage>
        <taxon>Bacteria</taxon>
        <taxon>Bacillati</taxon>
        <taxon>Actinomycetota</taxon>
        <taxon>Actinomycetes</taxon>
        <taxon>Streptosporangiales</taxon>
        <taxon>Streptosporangiaceae</taxon>
        <taxon>Bailinhaonella</taxon>
    </lineage>
</organism>
<dbReference type="InterPro" id="IPR036736">
    <property type="entry name" value="ACP-like_sf"/>
</dbReference>
<evidence type="ECO:0000256" key="1">
    <source>
        <dbReference type="ARBA" id="ARBA00022450"/>
    </source>
</evidence>
<feature type="non-terminal residue" evidence="10">
    <location>
        <position position="1456"/>
    </location>
</feature>
<feature type="compositionally biased region" description="Low complexity" evidence="6">
    <location>
        <begin position="783"/>
        <end position="797"/>
    </location>
</feature>
<evidence type="ECO:0000259" key="9">
    <source>
        <dbReference type="PROSITE" id="PS52019"/>
    </source>
</evidence>
<dbReference type="SUPFAM" id="SSF51735">
    <property type="entry name" value="NAD(P)-binding Rossmann-fold domains"/>
    <property type="match status" value="2"/>
</dbReference>
<dbReference type="Pfam" id="PF22953">
    <property type="entry name" value="SpnB_Rossmann"/>
    <property type="match status" value="1"/>
</dbReference>
<dbReference type="SMART" id="SM00822">
    <property type="entry name" value="PKS_KR"/>
    <property type="match status" value="1"/>
</dbReference>
<dbReference type="InterPro" id="IPR016036">
    <property type="entry name" value="Malonyl_transacylase_ACP-bd"/>
</dbReference>
<comment type="caution">
    <text evidence="10">The sequence shown here is derived from an EMBL/GenBank/DDBJ whole genome shotgun (WGS) entry which is preliminary data.</text>
</comment>
<dbReference type="InterPro" id="IPR049551">
    <property type="entry name" value="PKS_DH_C"/>
</dbReference>
<dbReference type="SUPFAM" id="SSF55048">
    <property type="entry name" value="Probable ACP-binding domain of malonyl-CoA ACP transacylase"/>
    <property type="match status" value="1"/>
</dbReference>
<dbReference type="PANTHER" id="PTHR43775:SF51">
    <property type="entry name" value="INACTIVE PHENOLPHTHIOCEROL SYNTHESIS POLYKETIDE SYNTHASE TYPE I PKS1-RELATED"/>
    <property type="match status" value="1"/>
</dbReference>
<dbReference type="Gene3D" id="1.10.1200.10">
    <property type="entry name" value="ACP-like"/>
    <property type="match status" value="1"/>
</dbReference>
<dbReference type="Pfam" id="PF21089">
    <property type="entry name" value="PKS_DH_N"/>
    <property type="match status" value="1"/>
</dbReference>
<feature type="region of interest" description="Disordered" evidence="6">
    <location>
        <begin position="783"/>
        <end position="812"/>
    </location>
</feature>
<dbReference type="InterPro" id="IPR018201">
    <property type="entry name" value="Ketoacyl_synth_AS"/>
</dbReference>
<dbReference type="InterPro" id="IPR049552">
    <property type="entry name" value="PKS_DH_N"/>
</dbReference>
<dbReference type="InterPro" id="IPR016035">
    <property type="entry name" value="Acyl_Trfase/lysoPLipase"/>
</dbReference>
<dbReference type="PROSITE" id="PS52004">
    <property type="entry name" value="KS3_2"/>
    <property type="match status" value="1"/>
</dbReference>
<evidence type="ECO:0000256" key="2">
    <source>
        <dbReference type="ARBA" id="ARBA00022553"/>
    </source>
</evidence>
<dbReference type="InterPro" id="IPR057326">
    <property type="entry name" value="KR_dom"/>
</dbReference>
<dbReference type="InterPro" id="IPR042104">
    <property type="entry name" value="PKS_dehydratase_sf"/>
</dbReference>
<dbReference type="Gene3D" id="3.40.50.720">
    <property type="entry name" value="NAD(P)-binding Rossmann-like Domain"/>
    <property type="match status" value="1"/>
</dbReference>
<gene>
    <name evidence="10" type="ORF">D5H75_40625</name>
</gene>
<dbReference type="PROSITE" id="PS00606">
    <property type="entry name" value="KS3_1"/>
    <property type="match status" value="1"/>
</dbReference>
<protein>
    <submittedName>
        <fullName evidence="10">SDR family NAD(P)-dependent oxidoreductase</fullName>
    </submittedName>
</protein>